<organism evidence="3 4">
    <name type="scientific">Tannerella sp. oral taxon BU063 isolate Cell 6/7/9</name>
    <dbReference type="NCBI Taxonomy" id="1411021"/>
    <lineage>
        <taxon>Bacteria</taxon>
        <taxon>Pseudomonadati</taxon>
        <taxon>Bacteroidota</taxon>
        <taxon>Bacteroidia</taxon>
        <taxon>Bacteroidales</taxon>
        <taxon>Tannerellaceae</taxon>
        <taxon>Tannerella</taxon>
    </lineage>
</organism>
<protein>
    <recommendedName>
        <fullName evidence="2">GmrSD restriction endonucleases N-terminal domain-containing protein</fullName>
    </recommendedName>
</protein>
<gene>
    <name evidence="3" type="ORF">T231_11390</name>
</gene>
<dbReference type="AlphaFoldDB" id="W2CRF8"/>
<proteinExistence type="predicted"/>
<feature type="domain" description="GmrSD restriction endonucleases N-terminal" evidence="2">
    <location>
        <begin position="25"/>
        <end position="212"/>
    </location>
</feature>
<name>W2CRF8_9BACT</name>
<feature type="region of interest" description="Disordered" evidence="1">
    <location>
        <begin position="102"/>
        <end position="121"/>
    </location>
</feature>
<evidence type="ECO:0000256" key="1">
    <source>
        <dbReference type="SAM" id="MobiDB-lite"/>
    </source>
</evidence>
<evidence type="ECO:0000313" key="3">
    <source>
        <dbReference type="EMBL" id="ETK09012.1"/>
    </source>
</evidence>
<dbReference type="SUPFAM" id="SSF110849">
    <property type="entry name" value="ParB/Sulfiredoxin"/>
    <property type="match status" value="1"/>
</dbReference>
<dbReference type="CDD" id="cd16387">
    <property type="entry name" value="ParB_N_Srx"/>
    <property type="match status" value="1"/>
</dbReference>
<accession>W2CRF8</accession>
<sequence length="398" mass="46454">MNSSTTKGSRNYYGEYSLKQWIKFILTKEIVLPPYQRVFIWTEEDVKDLINSLQNGLFVPPIIIGNYGGTTNYILDGQQRLSAILIAYIGLFPNKENFQSSDPVYKDTANDNDDQKDENEDVPPLEWKFSYFTKEGWNKRDILRKIDKSKYKILDLKLSDDFWKGSYIGFSLIIPKSDKKTEQQKLYTSVFRNINIKGRSLSQIESRKSLYFQRNGFNKWFSPPFAYDITINNAPIDFVRYLSLLSQYKKDDNTRGLAQKYKTKMEQYYESYILAEVNNEDESIFSRLLGSKNCNRSRYDKLKACIENKDFPKTFSSIIDADIYLFGLIYFTIAEGKVVSIIGDLRQKLEGKIDELKKDKTHIKSPSNLSYLRQRVQASIDIYRCLLTNQTNKSNNEA</sequence>
<dbReference type="PATRIC" id="fig|1411021.3.peg.1450"/>
<evidence type="ECO:0000259" key="2">
    <source>
        <dbReference type="Pfam" id="PF03235"/>
    </source>
</evidence>
<feature type="compositionally biased region" description="Acidic residues" evidence="1">
    <location>
        <begin position="110"/>
        <end position="121"/>
    </location>
</feature>
<dbReference type="Pfam" id="PF03235">
    <property type="entry name" value="GmrSD_N"/>
    <property type="match status" value="1"/>
</dbReference>
<reference evidence="3 4" key="1">
    <citation type="submission" date="2013-11" db="EMBL/GenBank/DDBJ databases">
        <title>Single cell genomics of uncultured Tannerella BU063 (oral taxon 286).</title>
        <authorList>
            <person name="Beall C.J."/>
            <person name="Campbell A.G."/>
            <person name="Griffen A.L."/>
            <person name="Podar M."/>
            <person name="Leys E.J."/>
        </authorList>
    </citation>
    <scope>NUCLEOTIDE SEQUENCE [LARGE SCALE GENOMIC DNA]</scope>
    <source>
        <strain evidence="3">Cell 6/7/9</strain>
    </source>
</reference>
<dbReference type="EMBL" id="AYYD01001127">
    <property type="protein sequence ID" value="ETK09012.1"/>
    <property type="molecule type" value="Genomic_DNA"/>
</dbReference>
<evidence type="ECO:0000313" key="4">
    <source>
        <dbReference type="Proteomes" id="UP000018874"/>
    </source>
</evidence>
<dbReference type="Proteomes" id="UP000018874">
    <property type="component" value="Unassembled WGS sequence"/>
</dbReference>
<comment type="caution">
    <text evidence="3">The sequence shown here is derived from an EMBL/GenBank/DDBJ whole genome shotgun (WGS) entry which is preliminary data.</text>
</comment>
<dbReference type="InterPro" id="IPR036086">
    <property type="entry name" value="ParB/Sulfiredoxin_sf"/>
</dbReference>
<dbReference type="InterPro" id="IPR004919">
    <property type="entry name" value="GmrSD_N"/>
</dbReference>
<keyword evidence="4" id="KW-1185">Reference proteome</keyword>